<comment type="caution">
    <text evidence="2">The sequence shown here is derived from an EMBL/GenBank/DDBJ whole genome shotgun (WGS) entry which is preliminary data.</text>
</comment>
<evidence type="ECO:0000313" key="2">
    <source>
        <dbReference type="EMBL" id="KAK8962342.1"/>
    </source>
</evidence>
<gene>
    <name evidence="2" type="ORF">KSP40_PGU019751</name>
</gene>
<organism evidence="2 3">
    <name type="scientific">Platanthera guangdongensis</name>
    <dbReference type="NCBI Taxonomy" id="2320717"/>
    <lineage>
        <taxon>Eukaryota</taxon>
        <taxon>Viridiplantae</taxon>
        <taxon>Streptophyta</taxon>
        <taxon>Embryophyta</taxon>
        <taxon>Tracheophyta</taxon>
        <taxon>Spermatophyta</taxon>
        <taxon>Magnoliopsida</taxon>
        <taxon>Liliopsida</taxon>
        <taxon>Asparagales</taxon>
        <taxon>Orchidaceae</taxon>
        <taxon>Orchidoideae</taxon>
        <taxon>Orchideae</taxon>
        <taxon>Orchidinae</taxon>
        <taxon>Platanthera</taxon>
    </lineage>
</organism>
<evidence type="ECO:0000256" key="1">
    <source>
        <dbReference type="SAM" id="MobiDB-lite"/>
    </source>
</evidence>
<dbReference type="Proteomes" id="UP001412067">
    <property type="component" value="Unassembled WGS sequence"/>
</dbReference>
<feature type="region of interest" description="Disordered" evidence="1">
    <location>
        <begin position="1"/>
        <end position="37"/>
    </location>
</feature>
<evidence type="ECO:0000313" key="3">
    <source>
        <dbReference type="Proteomes" id="UP001412067"/>
    </source>
</evidence>
<proteinExistence type="predicted"/>
<dbReference type="PANTHER" id="PTHR47676:SF1">
    <property type="entry name" value="SMR DOMAIN-CONTAINING PROTEIN"/>
    <property type="match status" value="1"/>
</dbReference>
<sequence length="270" mass="29346">MLRRHHSEAPPSSSILPACEKSRSSSPKSMTGNPRFHSGDLLRLLHVTASPSSRRTDLQRLLPVAAIALDGPIPSVSLFPFRDIPLLLSNDVDAKPCSPPPRRRRQALSLLPQVTRIPSRGCRRNRGNRGSREAIRALAQLRFPLLSLIQIDSAYQESGSDAYKAASILGAELVDPAESPNSYGKKRSAHKKKKKRVVASTGMVSGVIGKDHWKSASSCSGGRRGWGDPMKEKEQQAVWAYSCEGAAEFLCSMLSSDSDLGMGGRKGCFK</sequence>
<accession>A0ABR2MDU8</accession>
<reference evidence="2 3" key="1">
    <citation type="journal article" date="2022" name="Nat. Plants">
        <title>Genomes of leafy and leafless Platanthera orchids illuminate the evolution of mycoheterotrophy.</title>
        <authorList>
            <person name="Li M.H."/>
            <person name="Liu K.W."/>
            <person name="Li Z."/>
            <person name="Lu H.C."/>
            <person name="Ye Q.L."/>
            <person name="Zhang D."/>
            <person name="Wang J.Y."/>
            <person name="Li Y.F."/>
            <person name="Zhong Z.M."/>
            <person name="Liu X."/>
            <person name="Yu X."/>
            <person name="Liu D.K."/>
            <person name="Tu X.D."/>
            <person name="Liu B."/>
            <person name="Hao Y."/>
            <person name="Liao X.Y."/>
            <person name="Jiang Y.T."/>
            <person name="Sun W.H."/>
            <person name="Chen J."/>
            <person name="Chen Y.Q."/>
            <person name="Ai Y."/>
            <person name="Zhai J.W."/>
            <person name="Wu S.S."/>
            <person name="Zhou Z."/>
            <person name="Hsiao Y.Y."/>
            <person name="Wu W.L."/>
            <person name="Chen Y.Y."/>
            <person name="Lin Y.F."/>
            <person name="Hsu J.L."/>
            <person name="Li C.Y."/>
            <person name="Wang Z.W."/>
            <person name="Zhao X."/>
            <person name="Zhong W.Y."/>
            <person name="Ma X.K."/>
            <person name="Ma L."/>
            <person name="Huang J."/>
            <person name="Chen G.Z."/>
            <person name="Huang M.Z."/>
            <person name="Huang L."/>
            <person name="Peng D.H."/>
            <person name="Luo Y.B."/>
            <person name="Zou S.Q."/>
            <person name="Chen S.P."/>
            <person name="Lan S."/>
            <person name="Tsai W.C."/>
            <person name="Van de Peer Y."/>
            <person name="Liu Z.J."/>
        </authorList>
    </citation>
    <scope>NUCLEOTIDE SEQUENCE [LARGE SCALE GENOMIC DNA]</scope>
    <source>
        <strain evidence="2">Lor288</strain>
    </source>
</reference>
<dbReference type="PANTHER" id="PTHR47676">
    <property type="entry name" value="OS01G0225100 PROTEIN"/>
    <property type="match status" value="1"/>
</dbReference>
<name>A0ABR2MDU8_9ASPA</name>
<dbReference type="EMBL" id="JBBWWR010000008">
    <property type="protein sequence ID" value="KAK8962342.1"/>
    <property type="molecule type" value="Genomic_DNA"/>
</dbReference>
<keyword evidence="3" id="KW-1185">Reference proteome</keyword>
<protein>
    <submittedName>
        <fullName evidence="2">Uncharacterized protein</fullName>
    </submittedName>
</protein>
<dbReference type="InterPro" id="IPR055319">
    <property type="entry name" value="At5g58720-like"/>
</dbReference>